<dbReference type="AlphaFoldDB" id="A0A8X6MU85"/>
<organism evidence="1 2">
    <name type="scientific">Nephila pilipes</name>
    <name type="common">Giant wood spider</name>
    <name type="synonym">Nephila maculata</name>
    <dbReference type="NCBI Taxonomy" id="299642"/>
    <lineage>
        <taxon>Eukaryota</taxon>
        <taxon>Metazoa</taxon>
        <taxon>Ecdysozoa</taxon>
        <taxon>Arthropoda</taxon>
        <taxon>Chelicerata</taxon>
        <taxon>Arachnida</taxon>
        <taxon>Araneae</taxon>
        <taxon>Araneomorphae</taxon>
        <taxon>Entelegynae</taxon>
        <taxon>Araneoidea</taxon>
        <taxon>Nephilidae</taxon>
        <taxon>Nephila</taxon>
    </lineage>
</organism>
<gene>
    <name evidence="1" type="ORF">NPIL_221141</name>
</gene>
<dbReference type="Proteomes" id="UP000887013">
    <property type="component" value="Unassembled WGS sequence"/>
</dbReference>
<protein>
    <submittedName>
        <fullName evidence="1">Uncharacterized protein</fullName>
    </submittedName>
</protein>
<accession>A0A8X6MU85</accession>
<sequence length="85" mass="9424">MLISGLDLLVVPASTQQQQSRTQHAVIVKPRNDKISVEVKTKVTSEIIKNNLLIKTAKITSSGLSIDAENEREVLKLKLEFKSIP</sequence>
<comment type="caution">
    <text evidence="1">The sequence shown here is derived from an EMBL/GenBank/DDBJ whole genome shotgun (WGS) entry which is preliminary data.</text>
</comment>
<evidence type="ECO:0000313" key="1">
    <source>
        <dbReference type="EMBL" id="GFS78371.1"/>
    </source>
</evidence>
<dbReference type="EMBL" id="BMAW01097180">
    <property type="protein sequence ID" value="GFS78371.1"/>
    <property type="molecule type" value="Genomic_DNA"/>
</dbReference>
<keyword evidence="2" id="KW-1185">Reference proteome</keyword>
<proteinExistence type="predicted"/>
<name>A0A8X6MU85_NEPPI</name>
<reference evidence="1" key="1">
    <citation type="submission" date="2020-08" db="EMBL/GenBank/DDBJ databases">
        <title>Multicomponent nature underlies the extraordinary mechanical properties of spider dragline silk.</title>
        <authorList>
            <person name="Kono N."/>
            <person name="Nakamura H."/>
            <person name="Mori M."/>
            <person name="Yoshida Y."/>
            <person name="Ohtoshi R."/>
            <person name="Malay A.D."/>
            <person name="Moran D.A.P."/>
            <person name="Tomita M."/>
            <person name="Numata K."/>
            <person name="Arakawa K."/>
        </authorList>
    </citation>
    <scope>NUCLEOTIDE SEQUENCE</scope>
</reference>
<evidence type="ECO:0000313" key="2">
    <source>
        <dbReference type="Proteomes" id="UP000887013"/>
    </source>
</evidence>